<dbReference type="EC" id="2.4.1.187" evidence="5"/>
<evidence type="ECO:0000313" key="6">
    <source>
        <dbReference type="EMBL" id="PRR69238.1"/>
    </source>
</evidence>
<sequence>MSSCYILGSRVDVLTLAAAVDRVKEFIAAGTPHHIVTLNAEIAYRASREPELQAVINRAHLVTADGAGILWAARKLGTPLPERVTGIDLLQALAAEGARQGWRFFLYGAAPGVAKEAAARLQRENPGLVIAGTAHGYLSRDEMPRLIADIKAARPHILFVALGAPRQEYWIAAHLKELGVPVAVGVGGSFDVLAGRAKRAPAWVQRLNLEWLYRVLREPARVKRTAALPKFMMAVMRQAKGG</sequence>
<evidence type="ECO:0000313" key="7">
    <source>
        <dbReference type="Proteomes" id="UP000238415"/>
    </source>
</evidence>
<dbReference type="UniPathway" id="UPA00632"/>
<evidence type="ECO:0000256" key="2">
    <source>
        <dbReference type="ARBA" id="ARBA00022679"/>
    </source>
</evidence>
<dbReference type="RefSeq" id="WP_106006255.1">
    <property type="nucleotide sequence ID" value="NZ_CP136419.1"/>
</dbReference>
<dbReference type="PANTHER" id="PTHR34136">
    <property type="match status" value="1"/>
</dbReference>
<dbReference type="GO" id="GO:0047244">
    <property type="term" value="F:N-acetylglucosaminyldiphosphoundecaprenol N-acetyl-beta-D-mannosaminyltransferase activity"/>
    <property type="evidence" value="ECO:0007669"/>
    <property type="project" value="UniProtKB-UniRule"/>
</dbReference>
<dbReference type="OrthoDB" id="9771846at2"/>
<dbReference type="Pfam" id="PF03808">
    <property type="entry name" value="Glyco_tran_WecG"/>
    <property type="match status" value="1"/>
</dbReference>
<keyword evidence="4 5" id="KW-0961">Cell wall biogenesis/degradation</keyword>
<dbReference type="InterPro" id="IPR034714">
    <property type="entry name" value="TagA_TarA"/>
</dbReference>
<accession>A0A2T0AKV3</accession>
<comment type="similarity">
    <text evidence="5">Belongs to the glycosyltransferase 26 family. TagA/TarA subfamily.</text>
</comment>
<evidence type="ECO:0000256" key="3">
    <source>
        <dbReference type="ARBA" id="ARBA00022944"/>
    </source>
</evidence>
<gene>
    <name evidence="6" type="primary">tagA</name>
    <name evidence="6" type="ORF">MOHU_23350</name>
</gene>
<evidence type="ECO:0000256" key="5">
    <source>
        <dbReference type="HAMAP-Rule" id="MF_02070"/>
    </source>
</evidence>
<proteinExistence type="inferred from homology"/>
<keyword evidence="7" id="KW-1185">Reference proteome</keyword>
<dbReference type="AlphaFoldDB" id="A0A2T0AKV3"/>
<dbReference type="InterPro" id="IPR004629">
    <property type="entry name" value="WecG_TagA_CpsF"/>
</dbReference>
<keyword evidence="3 5" id="KW-0777">Teichoic acid biosynthesis</keyword>
<evidence type="ECO:0000256" key="4">
    <source>
        <dbReference type="ARBA" id="ARBA00023316"/>
    </source>
</evidence>
<dbReference type="GO" id="GO:0071555">
    <property type="term" value="P:cell wall organization"/>
    <property type="evidence" value="ECO:0007669"/>
    <property type="project" value="UniProtKB-KW"/>
</dbReference>
<dbReference type="HAMAP" id="MF_02070">
    <property type="entry name" value="TagA_TarA"/>
    <property type="match status" value="1"/>
</dbReference>
<dbReference type="PANTHER" id="PTHR34136:SF1">
    <property type="entry name" value="UDP-N-ACETYL-D-MANNOSAMINURONIC ACID TRANSFERASE"/>
    <property type="match status" value="1"/>
</dbReference>
<keyword evidence="1 5" id="KW-0328">Glycosyltransferase</keyword>
<keyword evidence="2 5" id="KW-0808">Transferase</keyword>
<evidence type="ECO:0000256" key="1">
    <source>
        <dbReference type="ARBA" id="ARBA00022676"/>
    </source>
</evidence>
<comment type="pathway">
    <text evidence="5">Cell wall biogenesis; teichoic acid biosynthesis.</text>
</comment>
<reference evidence="6 7" key="1">
    <citation type="submission" date="2018-03" db="EMBL/GenBank/DDBJ databases">
        <title>Genome sequence of Moorella humiferrea DSM 23265.</title>
        <authorList>
            <person name="Poehlein A."/>
            <person name="Daniel R."/>
        </authorList>
    </citation>
    <scope>NUCLEOTIDE SEQUENCE [LARGE SCALE GENOMIC DNA]</scope>
    <source>
        <strain evidence="6 7">DSM 23265</strain>
    </source>
</reference>
<comment type="function">
    <text evidence="5">Catalyzes the conversion of GlcNAc-PP-undecaprenol into ManNAc-GlcNAc-PP-undecaprenol, the first committed lipid intermediate in the de novo synthesis of teichoic acid.</text>
</comment>
<dbReference type="CDD" id="cd06533">
    <property type="entry name" value="Glyco_transf_WecG_TagA"/>
    <property type="match status" value="1"/>
</dbReference>
<comment type="catalytic activity">
    <reaction evidence="5">
        <text>UDP-N-acetyl-alpha-D-mannosamine + N-acetyl-alpha-D-glucosaminyl-di-trans,octa-cis-undecaprenyl diphosphate = N-acetyl-beta-D-mannosaminyl-(1-&gt;4)-N-acetyl-alpha-D-glucosaminyl di-trans,octa-cis-undecaprenyl diphosphate + UDP + H(+)</text>
        <dbReference type="Rhea" id="RHEA:16053"/>
        <dbReference type="ChEBI" id="CHEBI:15378"/>
        <dbReference type="ChEBI" id="CHEBI:58223"/>
        <dbReference type="ChEBI" id="CHEBI:62959"/>
        <dbReference type="ChEBI" id="CHEBI:68623"/>
        <dbReference type="ChEBI" id="CHEBI:132210"/>
        <dbReference type="EC" id="2.4.1.187"/>
    </reaction>
</comment>
<dbReference type="EMBL" id="PVXM01000056">
    <property type="protein sequence ID" value="PRR69238.1"/>
    <property type="molecule type" value="Genomic_DNA"/>
</dbReference>
<comment type="caution">
    <text evidence="6">The sequence shown here is derived from an EMBL/GenBank/DDBJ whole genome shotgun (WGS) entry which is preliminary data.</text>
</comment>
<protein>
    <recommendedName>
        <fullName evidence="5">N-acetylglucosaminyldiphosphoundecaprenol N-acetyl-beta-D-mannosaminyltransferase</fullName>
        <ecNumber evidence="5">2.4.1.187</ecNumber>
    </recommendedName>
    <alternativeName>
        <fullName evidence="5">N-acetylmannosaminyltransferase</fullName>
    </alternativeName>
    <alternativeName>
        <fullName evidence="5">UDP-N-acetylmannosamine transferase</fullName>
    </alternativeName>
    <alternativeName>
        <fullName evidence="5">UDP-N-acetylmannosamine:N-acetylglucosaminyl pyrophosphorylundecaprenol N-acetylmannosaminyltransferase</fullName>
    </alternativeName>
</protein>
<dbReference type="NCBIfam" id="TIGR00696">
    <property type="entry name" value="wecG_tagA_cpsF"/>
    <property type="match status" value="1"/>
</dbReference>
<organism evidence="6 7">
    <name type="scientific">Neomoorella humiferrea</name>
    <dbReference type="NCBI Taxonomy" id="676965"/>
    <lineage>
        <taxon>Bacteria</taxon>
        <taxon>Bacillati</taxon>
        <taxon>Bacillota</taxon>
        <taxon>Clostridia</taxon>
        <taxon>Neomoorellales</taxon>
        <taxon>Neomoorellaceae</taxon>
        <taxon>Neomoorella</taxon>
    </lineage>
</organism>
<name>A0A2T0AKV3_9FIRM</name>
<dbReference type="GO" id="GO:0019350">
    <property type="term" value="P:teichoic acid biosynthetic process"/>
    <property type="evidence" value="ECO:0007669"/>
    <property type="project" value="UniProtKB-UniRule"/>
</dbReference>
<dbReference type="Proteomes" id="UP000238415">
    <property type="component" value="Unassembled WGS sequence"/>
</dbReference>